<dbReference type="Pfam" id="PF04032">
    <property type="entry name" value="Rpr2"/>
    <property type="match status" value="1"/>
</dbReference>
<protein>
    <recommendedName>
        <fullName evidence="4">Rpr2-domain-containing protein</fullName>
    </recommendedName>
</protein>
<feature type="compositionally biased region" description="Low complexity" evidence="1">
    <location>
        <begin position="177"/>
        <end position="188"/>
    </location>
</feature>
<sequence>MNGPSSTELSATLDFLTDAAHLLATTAPETSAFLMNQRGNLMFENELSQSDVQRQHVCSCCGHIMIPGQGSTLKFEHQKAVRKRTKAGQKFIKTPVQTKRQIHLPEPRKGPVKRITCGHCEKQTEIKFPAPPPISRRSINLRTQLQQQQQQQQAPKTTATGLKPNTAPILGSLGGLSAQKPTSSSSANSKKRAKSRKAGLQALLDQSSNSSKASRPGLGLSLADFMQK</sequence>
<feature type="compositionally biased region" description="Polar residues" evidence="1">
    <location>
        <begin position="204"/>
        <end position="213"/>
    </location>
</feature>
<evidence type="ECO:0000313" key="3">
    <source>
        <dbReference type="Proteomes" id="UP001303222"/>
    </source>
</evidence>
<dbReference type="PANTHER" id="PTHR14742">
    <property type="entry name" value="RIBONUCLEASE P SUBUNIT P21"/>
    <property type="match status" value="1"/>
</dbReference>
<organism evidence="2 3">
    <name type="scientific">Pseudoneurospora amorphoporcata</name>
    <dbReference type="NCBI Taxonomy" id="241081"/>
    <lineage>
        <taxon>Eukaryota</taxon>
        <taxon>Fungi</taxon>
        <taxon>Dikarya</taxon>
        <taxon>Ascomycota</taxon>
        <taxon>Pezizomycotina</taxon>
        <taxon>Sordariomycetes</taxon>
        <taxon>Sordariomycetidae</taxon>
        <taxon>Sordariales</taxon>
        <taxon>Sordariaceae</taxon>
        <taxon>Pseudoneurospora</taxon>
    </lineage>
</organism>
<evidence type="ECO:0000313" key="2">
    <source>
        <dbReference type="EMBL" id="KAK3952190.1"/>
    </source>
</evidence>
<reference evidence="2" key="2">
    <citation type="submission" date="2023-06" db="EMBL/GenBank/DDBJ databases">
        <authorList>
            <consortium name="Lawrence Berkeley National Laboratory"/>
            <person name="Mondo S.J."/>
            <person name="Hensen N."/>
            <person name="Bonometti L."/>
            <person name="Westerberg I."/>
            <person name="Brannstrom I.O."/>
            <person name="Guillou S."/>
            <person name="Cros-Aarteil S."/>
            <person name="Calhoun S."/>
            <person name="Haridas S."/>
            <person name="Kuo A."/>
            <person name="Pangilinan J."/>
            <person name="Riley R."/>
            <person name="Labutti K."/>
            <person name="Andreopoulos B."/>
            <person name="Lipzen A."/>
            <person name="Chen C."/>
            <person name="Yanf M."/>
            <person name="Daum C."/>
            <person name="Ng V."/>
            <person name="Clum A."/>
            <person name="Steindorff A."/>
            <person name="Ohm R."/>
            <person name="Martin F."/>
            <person name="Silar P."/>
            <person name="Natvig D."/>
            <person name="Lalanne C."/>
            <person name="Gautier V."/>
            <person name="Ament-Velasquez S.L."/>
            <person name="Kruys A."/>
            <person name="Hutchinson M.I."/>
            <person name="Powell A.J."/>
            <person name="Barry K."/>
            <person name="Miller A.N."/>
            <person name="Grigoriev I.V."/>
            <person name="Debuchy R."/>
            <person name="Gladieux P."/>
            <person name="Thoren M.H."/>
            <person name="Johannesson H."/>
        </authorList>
    </citation>
    <scope>NUCLEOTIDE SEQUENCE</scope>
    <source>
        <strain evidence="2">CBS 626.80</strain>
    </source>
</reference>
<comment type="caution">
    <text evidence="2">The sequence shown here is derived from an EMBL/GenBank/DDBJ whole genome shotgun (WGS) entry which is preliminary data.</text>
</comment>
<keyword evidence="3" id="KW-1185">Reference proteome</keyword>
<dbReference type="Proteomes" id="UP001303222">
    <property type="component" value="Unassembled WGS sequence"/>
</dbReference>
<dbReference type="GO" id="GO:0008033">
    <property type="term" value="P:tRNA processing"/>
    <property type="evidence" value="ECO:0007669"/>
    <property type="project" value="TreeGrafter"/>
</dbReference>
<name>A0AAN6SFW6_9PEZI</name>
<accession>A0AAN6SFW6</accession>
<dbReference type="InterPro" id="IPR007175">
    <property type="entry name" value="Rpr2/Snm1/Rpp21"/>
</dbReference>
<dbReference type="AlphaFoldDB" id="A0AAN6SFW6"/>
<dbReference type="EMBL" id="MU859129">
    <property type="protein sequence ID" value="KAK3952190.1"/>
    <property type="molecule type" value="Genomic_DNA"/>
</dbReference>
<feature type="region of interest" description="Disordered" evidence="1">
    <location>
        <begin position="146"/>
        <end position="228"/>
    </location>
</feature>
<evidence type="ECO:0000256" key="1">
    <source>
        <dbReference type="SAM" id="MobiDB-lite"/>
    </source>
</evidence>
<evidence type="ECO:0008006" key="4">
    <source>
        <dbReference type="Google" id="ProtNLM"/>
    </source>
</evidence>
<dbReference type="GO" id="GO:0005655">
    <property type="term" value="C:nucleolar ribonuclease P complex"/>
    <property type="evidence" value="ECO:0007669"/>
    <property type="project" value="TreeGrafter"/>
</dbReference>
<reference evidence="2" key="1">
    <citation type="journal article" date="2023" name="Mol. Phylogenet. Evol.">
        <title>Genome-scale phylogeny and comparative genomics of the fungal order Sordariales.</title>
        <authorList>
            <person name="Hensen N."/>
            <person name="Bonometti L."/>
            <person name="Westerberg I."/>
            <person name="Brannstrom I.O."/>
            <person name="Guillou S."/>
            <person name="Cros-Aarteil S."/>
            <person name="Calhoun S."/>
            <person name="Haridas S."/>
            <person name="Kuo A."/>
            <person name="Mondo S."/>
            <person name="Pangilinan J."/>
            <person name="Riley R."/>
            <person name="LaButti K."/>
            <person name="Andreopoulos B."/>
            <person name="Lipzen A."/>
            <person name="Chen C."/>
            <person name="Yan M."/>
            <person name="Daum C."/>
            <person name="Ng V."/>
            <person name="Clum A."/>
            <person name="Steindorff A."/>
            <person name="Ohm R.A."/>
            <person name="Martin F."/>
            <person name="Silar P."/>
            <person name="Natvig D.O."/>
            <person name="Lalanne C."/>
            <person name="Gautier V."/>
            <person name="Ament-Velasquez S.L."/>
            <person name="Kruys A."/>
            <person name="Hutchinson M.I."/>
            <person name="Powell A.J."/>
            <person name="Barry K."/>
            <person name="Miller A.N."/>
            <person name="Grigoriev I.V."/>
            <person name="Debuchy R."/>
            <person name="Gladieux P."/>
            <person name="Hiltunen Thoren M."/>
            <person name="Johannesson H."/>
        </authorList>
    </citation>
    <scope>NUCLEOTIDE SEQUENCE</scope>
    <source>
        <strain evidence="2">CBS 626.80</strain>
    </source>
</reference>
<gene>
    <name evidence="2" type="ORF">QBC32DRAFT_147041</name>
</gene>
<dbReference type="PANTHER" id="PTHR14742:SF3">
    <property type="entry name" value="RIBONUCLEASE MRP PROTEIN SUBUNIT SNM1"/>
    <property type="match status" value="1"/>
</dbReference>
<proteinExistence type="predicted"/>